<dbReference type="InterPro" id="IPR019432">
    <property type="entry name" value="Acyltransferase_MbtK/IucB-like"/>
</dbReference>
<dbReference type="EMBL" id="CP014060">
    <property type="protein sequence ID" value="AMG35148.2"/>
    <property type="molecule type" value="Genomic_DNA"/>
</dbReference>
<dbReference type="Proteomes" id="UP000060602">
    <property type="component" value="Chromosome"/>
</dbReference>
<organism evidence="4 5">
    <name type="scientific">Alcaligenes xylosoxydans xylosoxydans</name>
    <name type="common">Achromobacter xylosoxidans</name>
    <dbReference type="NCBI Taxonomy" id="85698"/>
    <lineage>
        <taxon>Bacteria</taxon>
        <taxon>Pseudomonadati</taxon>
        <taxon>Pseudomonadota</taxon>
        <taxon>Betaproteobacteria</taxon>
        <taxon>Burkholderiales</taxon>
        <taxon>Alcaligenaceae</taxon>
        <taxon>Achromobacter</taxon>
    </lineage>
</organism>
<sequence length="378" mass="42464">MPPVTKQTSIGHAQSHRYLCHPGGVPHEAVMQGSCLTIKVIDRDAASAWRLHHAGDQAQLDWLGPCSTGPDTPELLAALEATFALHPAPRTIRVVAPLPRQSPLFTQGILRRPPDEPIIAQAGLFWQQQHPWLAGPAAAPYPLDYVMTGAARHPRRPPKPASVVYRRHIPWLQATLSLRVATEELDAVRLNLWMNDPTVAHFWEEAGPIEKHRAYLRKQTEDAHTLPLVICLDGVPFGYVEAYWAREDRIAVFCGAADHDRGWHVLIGDPAYRGQHFVSAWMPSISHYLFLDDPRTQRLVIEPRIDNAKMLRSLARSGYALEKTFDFPHKRAMLGTLTRERFFNESLWVPRAADGITPQALAPLQPRQADRPVSPSLH</sequence>
<feature type="region of interest" description="Disordered" evidence="2">
    <location>
        <begin position="359"/>
        <end position="378"/>
    </location>
</feature>
<keyword evidence="4" id="KW-0808">Transferase</keyword>
<comment type="pathway">
    <text evidence="1">Siderophore biosynthesis.</text>
</comment>
<accession>A0A109XV94</accession>
<dbReference type="SUPFAM" id="SSF55729">
    <property type="entry name" value="Acyl-CoA N-acyltransferases (Nat)"/>
    <property type="match status" value="1"/>
</dbReference>
<evidence type="ECO:0000259" key="3">
    <source>
        <dbReference type="SMART" id="SM01006"/>
    </source>
</evidence>
<dbReference type="SMART" id="SM01006">
    <property type="entry name" value="AlcB"/>
    <property type="match status" value="1"/>
</dbReference>
<gene>
    <name evidence="4" type="ORF">AL504_03240</name>
</gene>
<name>A0A109XV94_ALCXX</name>
<reference evidence="5" key="1">
    <citation type="submission" date="2015-12" db="EMBL/GenBank/DDBJ databases">
        <title>FDA dAtabase for Regulatory Grade micrObial Sequences (FDA-ARGOS): Supporting development and validation of Infectious Disease Dx tests.</title>
        <authorList>
            <person name="Case J."/>
            <person name="Tallon L."/>
            <person name="Sadzewicz L."/>
            <person name="Sengamalay N."/>
            <person name="Ott S."/>
            <person name="Godinez A."/>
            <person name="Nagaraj S."/>
            <person name="Nadendla S."/>
            <person name="Sichtig H."/>
        </authorList>
    </citation>
    <scope>NUCLEOTIDE SEQUENCE [LARGE SCALE GENOMIC DNA]</scope>
    <source>
        <strain evidence="5">FDAARGOS_147</strain>
    </source>
</reference>
<evidence type="ECO:0000256" key="2">
    <source>
        <dbReference type="SAM" id="MobiDB-lite"/>
    </source>
</evidence>
<dbReference type="Pfam" id="PF13523">
    <property type="entry name" value="Acetyltransf_8"/>
    <property type="match status" value="1"/>
</dbReference>
<evidence type="ECO:0000313" key="5">
    <source>
        <dbReference type="Proteomes" id="UP000060602"/>
    </source>
</evidence>
<proteinExistence type="predicted"/>
<dbReference type="InterPro" id="IPR016181">
    <property type="entry name" value="Acyl_CoA_acyltransferase"/>
</dbReference>
<dbReference type="GO" id="GO:0019290">
    <property type="term" value="P:siderophore biosynthetic process"/>
    <property type="evidence" value="ECO:0007669"/>
    <property type="project" value="InterPro"/>
</dbReference>
<feature type="domain" description="Acyltransferase MbtK/IucB-like conserved" evidence="3">
    <location>
        <begin position="179"/>
        <end position="226"/>
    </location>
</feature>
<dbReference type="AlphaFoldDB" id="A0A109XV94"/>
<dbReference type="Gene3D" id="3.40.630.30">
    <property type="match status" value="1"/>
</dbReference>
<protein>
    <submittedName>
        <fullName evidence="4">N-acetyltransferase</fullName>
    </submittedName>
</protein>
<dbReference type="GO" id="GO:0016410">
    <property type="term" value="F:N-acyltransferase activity"/>
    <property type="evidence" value="ECO:0007669"/>
    <property type="project" value="TreeGrafter"/>
</dbReference>
<dbReference type="PANTHER" id="PTHR31438:SF1">
    <property type="entry name" value="LYSINE N-ACYLTRANSFERASE C17G9.06C-RELATED"/>
    <property type="match status" value="1"/>
</dbReference>
<evidence type="ECO:0000313" key="4">
    <source>
        <dbReference type="EMBL" id="AMG35148.2"/>
    </source>
</evidence>
<dbReference type="PANTHER" id="PTHR31438">
    <property type="entry name" value="LYSINE N-ACYLTRANSFERASE C17G9.06C-RELATED"/>
    <property type="match status" value="1"/>
</dbReference>
<evidence type="ECO:0000256" key="1">
    <source>
        <dbReference type="ARBA" id="ARBA00004924"/>
    </source>
</evidence>